<organism evidence="3 4">
    <name type="scientific">Ramalina farinacea</name>
    <dbReference type="NCBI Taxonomy" id="258253"/>
    <lineage>
        <taxon>Eukaryota</taxon>
        <taxon>Fungi</taxon>
        <taxon>Dikarya</taxon>
        <taxon>Ascomycota</taxon>
        <taxon>Pezizomycotina</taxon>
        <taxon>Lecanoromycetes</taxon>
        <taxon>OSLEUM clade</taxon>
        <taxon>Lecanoromycetidae</taxon>
        <taxon>Lecanorales</taxon>
        <taxon>Lecanorineae</taxon>
        <taxon>Ramalinaceae</taxon>
        <taxon>Ramalina</taxon>
    </lineage>
</organism>
<evidence type="ECO:0000313" key="4">
    <source>
        <dbReference type="Proteomes" id="UP001161017"/>
    </source>
</evidence>
<accession>A0AA43QMH6</accession>
<gene>
    <name evidence="3" type="ORF">OHK93_008471</name>
</gene>
<dbReference type="Pfam" id="PF24864">
    <property type="entry name" value="DUF7730"/>
    <property type="match status" value="1"/>
</dbReference>
<feature type="region of interest" description="Disordered" evidence="1">
    <location>
        <begin position="64"/>
        <end position="85"/>
    </location>
</feature>
<dbReference type="Proteomes" id="UP001161017">
    <property type="component" value="Unassembled WGS sequence"/>
</dbReference>
<dbReference type="PANTHER" id="PTHR38790">
    <property type="entry name" value="2EXR DOMAIN-CONTAINING PROTEIN-RELATED"/>
    <property type="match status" value="1"/>
</dbReference>
<reference evidence="3" key="1">
    <citation type="journal article" date="2023" name="Genome Biol. Evol.">
        <title>First Whole Genome Sequence and Flow Cytometry Genome Size Data for the Lichen-Forming Fungus Ramalina farinacea (Ascomycota).</title>
        <authorList>
            <person name="Llewellyn T."/>
            <person name="Mian S."/>
            <person name="Hill R."/>
            <person name="Leitch I.J."/>
            <person name="Gaya E."/>
        </authorList>
    </citation>
    <scope>NUCLEOTIDE SEQUENCE</scope>
    <source>
        <strain evidence="3">LIQ254RAFAR</strain>
    </source>
</reference>
<evidence type="ECO:0000313" key="3">
    <source>
        <dbReference type="EMBL" id="MDI1489193.1"/>
    </source>
</evidence>
<feature type="domain" description="DUF7730" evidence="2">
    <location>
        <begin position="15"/>
        <end position="148"/>
    </location>
</feature>
<dbReference type="InterPro" id="IPR056632">
    <property type="entry name" value="DUF7730"/>
</dbReference>
<keyword evidence="4" id="KW-1185">Reference proteome</keyword>
<evidence type="ECO:0000259" key="2">
    <source>
        <dbReference type="Pfam" id="PF24864"/>
    </source>
</evidence>
<evidence type="ECO:0000256" key="1">
    <source>
        <dbReference type="SAM" id="MobiDB-lite"/>
    </source>
</evidence>
<comment type="caution">
    <text evidence="3">The sequence shown here is derived from an EMBL/GenBank/DDBJ whole genome shotgun (WGS) entry which is preliminary data.</text>
</comment>
<sequence length="308" mass="34862">MITAHPPSASEILRFLDFPREIRDKIYAECLVVEKLYPYIEQERRAWTDTIDDEFPPFLKERTSATASDPHPFRASPSDPRPPSASNAGINLDLLLTNRMIYAEASKILFSQNTFVMPTWHFMSEFFNLYAGKDQLNLIKKIELAFTQLDLFTSPQNLAIDERLSAHAHNILNVEFPSARAGLFSCSMFSSGIKRGEPGLDVLRLGRKEILTAWLRKAMLAKSLESCTSMTIRLDDAEYAFSRLDENALWPFVMPATPTLRPVGWTPTLPAGMQVEGLGLGMSLEDLLRNIQGYRLQPMPRIWAGPRP</sequence>
<protein>
    <recommendedName>
        <fullName evidence="2">DUF7730 domain-containing protein</fullName>
    </recommendedName>
</protein>
<proteinExistence type="predicted"/>
<dbReference type="PANTHER" id="PTHR38790:SF9">
    <property type="entry name" value="F-BOX DOMAIN-CONTAINING PROTEIN"/>
    <property type="match status" value="1"/>
</dbReference>
<dbReference type="AlphaFoldDB" id="A0AA43QMH6"/>
<dbReference type="EMBL" id="JAPUFD010000009">
    <property type="protein sequence ID" value="MDI1489193.1"/>
    <property type="molecule type" value="Genomic_DNA"/>
</dbReference>
<name>A0AA43QMH6_9LECA</name>